<keyword evidence="2" id="KW-1185">Reference proteome</keyword>
<dbReference type="EMBL" id="MUYU01000009">
    <property type="protein sequence ID" value="OOS24653.1"/>
    <property type="molecule type" value="Genomic_DNA"/>
</dbReference>
<comment type="caution">
    <text evidence="1">The sequence shown here is derived from an EMBL/GenBank/DDBJ whole genome shotgun (WGS) entry which is preliminary data.</text>
</comment>
<evidence type="ECO:0000313" key="2">
    <source>
        <dbReference type="Proteomes" id="UP000189800"/>
    </source>
</evidence>
<dbReference type="STRING" id="470453.B0680_04295"/>
<name>A0A1T0CQN4_9GAMM</name>
<dbReference type="Proteomes" id="UP000189800">
    <property type="component" value="Unassembled WGS sequence"/>
</dbReference>
<dbReference type="OrthoDB" id="5686234at2"/>
<organism evidence="1 2">
    <name type="scientific">Moraxella pluranimalium</name>
    <dbReference type="NCBI Taxonomy" id="470453"/>
    <lineage>
        <taxon>Bacteria</taxon>
        <taxon>Pseudomonadati</taxon>
        <taxon>Pseudomonadota</taxon>
        <taxon>Gammaproteobacteria</taxon>
        <taxon>Moraxellales</taxon>
        <taxon>Moraxellaceae</taxon>
        <taxon>Moraxella</taxon>
    </lineage>
</organism>
<dbReference type="AlphaFoldDB" id="A0A1T0CQN4"/>
<dbReference type="RefSeq" id="WP_078253821.1">
    <property type="nucleotide sequence ID" value="NZ_MUYU01000009.1"/>
</dbReference>
<evidence type="ECO:0000313" key="1">
    <source>
        <dbReference type="EMBL" id="OOS24653.1"/>
    </source>
</evidence>
<accession>A0A1T0CQN4</accession>
<proteinExistence type="predicted"/>
<sequence length="65" mass="7512">MLKKSKTKVLLPKKERLLTAQAYLLDIEQRQDIIKEVEFVPPKLGEAGLGSFRVRYDTPICFPHN</sequence>
<reference evidence="1 2" key="1">
    <citation type="submission" date="2017-02" db="EMBL/GenBank/DDBJ databases">
        <title>Draft genome sequence of Moraxella pluranimalium CCUG 54913T type strain.</title>
        <authorList>
            <person name="Salva-Serra F."/>
            <person name="Engstrom-Jakobsson H."/>
            <person name="Thorell K."/>
            <person name="Jaen-Luchoro D."/>
            <person name="Gonzales-Siles L."/>
            <person name="Karlsson R."/>
            <person name="Yazdan S."/>
            <person name="Boulund F."/>
            <person name="Johnning A."/>
            <person name="Engstrand L."/>
            <person name="Kristiansson E."/>
            <person name="Moore E."/>
        </authorList>
    </citation>
    <scope>NUCLEOTIDE SEQUENCE [LARGE SCALE GENOMIC DNA]</scope>
    <source>
        <strain evidence="1 2">CCUG 54913</strain>
    </source>
</reference>
<gene>
    <name evidence="1" type="ORF">B0680_04295</name>
</gene>
<protein>
    <submittedName>
        <fullName evidence="1">Uncharacterized protein</fullName>
    </submittedName>
</protein>